<evidence type="ECO:0000259" key="23">
    <source>
        <dbReference type="PROSITE" id="PS51741"/>
    </source>
</evidence>
<evidence type="ECO:0000256" key="5">
    <source>
        <dbReference type="ARBA" id="ARBA00022475"/>
    </source>
</evidence>
<evidence type="ECO:0000256" key="18">
    <source>
        <dbReference type="PROSITE-ProRule" id="PRU01077"/>
    </source>
</evidence>
<keyword evidence="6" id="KW-0963">Cytoplasm</keyword>
<feature type="disulfide bond" evidence="17">
    <location>
        <begin position="608"/>
        <end position="790"/>
    </location>
</feature>
<evidence type="ECO:0000256" key="4">
    <source>
        <dbReference type="ARBA" id="ARBA00022443"/>
    </source>
</evidence>
<feature type="domain" description="SH3" evidence="21">
    <location>
        <begin position="377"/>
        <end position="438"/>
    </location>
</feature>
<proteinExistence type="predicted"/>
<accession>A0A6A4RQC0</accession>
<evidence type="ECO:0000313" key="26">
    <source>
        <dbReference type="Proteomes" id="UP000438429"/>
    </source>
</evidence>
<feature type="coiled-coil region" evidence="19">
    <location>
        <begin position="559"/>
        <end position="605"/>
    </location>
</feature>
<keyword evidence="8" id="KW-0254">Endocytosis</keyword>
<evidence type="ECO:0000256" key="6">
    <source>
        <dbReference type="ARBA" id="ARBA00022490"/>
    </source>
</evidence>
<keyword evidence="13 17" id="KW-1015">Disulfide bond</keyword>
<dbReference type="AlphaFoldDB" id="A0A6A4RQC0"/>
<dbReference type="EMBL" id="VEVO01000025">
    <property type="protein sequence ID" value="KAF0022489.1"/>
    <property type="molecule type" value="Genomic_DNA"/>
</dbReference>
<feature type="compositionally biased region" description="Basic and acidic residues" evidence="20">
    <location>
        <begin position="333"/>
        <end position="356"/>
    </location>
</feature>
<evidence type="ECO:0000256" key="10">
    <source>
        <dbReference type="ARBA" id="ARBA00023018"/>
    </source>
</evidence>
<feature type="compositionally biased region" description="Polar residues" evidence="20">
    <location>
        <begin position="319"/>
        <end position="332"/>
    </location>
</feature>
<dbReference type="Gene3D" id="2.30.30.40">
    <property type="entry name" value="SH3 Domains"/>
    <property type="match status" value="1"/>
</dbReference>
<dbReference type="InterPro" id="IPR057870">
    <property type="entry name" value="HR1_TOCA"/>
</dbReference>
<evidence type="ECO:0000256" key="9">
    <source>
        <dbReference type="ARBA" id="ARBA00022729"/>
    </source>
</evidence>
<evidence type="ECO:0000256" key="15">
    <source>
        <dbReference type="ARBA" id="ARBA00034103"/>
    </source>
</evidence>
<dbReference type="InterPro" id="IPR050605">
    <property type="entry name" value="Olfactomedin-like_domain"/>
</dbReference>
<feature type="domain" description="Olfactomedin-like" evidence="22">
    <location>
        <begin position="607"/>
        <end position="859"/>
    </location>
</feature>
<feature type="domain" description="REM-1" evidence="24">
    <location>
        <begin position="223"/>
        <end position="300"/>
    </location>
</feature>
<dbReference type="PROSITE" id="PS51741">
    <property type="entry name" value="F_BAR"/>
    <property type="match status" value="1"/>
</dbReference>
<dbReference type="InterPro" id="IPR022082">
    <property type="entry name" value="Noelin_dom"/>
</dbReference>
<reference evidence="25 26" key="1">
    <citation type="submission" date="2019-06" db="EMBL/GenBank/DDBJ databases">
        <title>Draft genomes of female and male turbot (Scophthalmus maximus).</title>
        <authorList>
            <person name="Xu H."/>
            <person name="Xu X.-W."/>
            <person name="Shao C."/>
            <person name="Chen S."/>
        </authorList>
    </citation>
    <scope>NUCLEOTIDE SEQUENCE [LARGE SCALE GENOMIC DNA]</scope>
    <source>
        <strain evidence="25">Ysfricsl-2016a</strain>
        <tissue evidence="25">Blood</tissue>
    </source>
</reference>
<dbReference type="Pfam" id="PF02191">
    <property type="entry name" value="OLF"/>
    <property type="match status" value="1"/>
</dbReference>
<protein>
    <submittedName>
        <fullName evidence="25">Uncharacterized protein</fullName>
    </submittedName>
</protein>
<keyword evidence="11 18" id="KW-0175">Coiled coil</keyword>
<evidence type="ECO:0000313" key="25">
    <source>
        <dbReference type="EMBL" id="KAF0022489.1"/>
    </source>
</evidence>
<comment type="subcellular location">
    <subcellularLocation>
        <location evidence="1">Cell membrane</location>
    </subcellularLocation>
    <subcellularLocation>
        <location evidence="2">Cytoplasm</location>
    </subcellularLocation>
    <subcellularLocation>
        <location evidence="3">Secreted</location>
    </subcellularLocation>
    <subcellularLocation>
        <location evidence="15">Synapse</location>
    </subcellularLocation>
</comment>
<dbReference type="GO" id="GO:0005615">
    <property type="term" value="C:extracellular space"/>
    <property type="evidence" value="ECO:0007669"/>
    <property type="project" value="TreeGrafter"/>
</dbReference>
<dbReference type="Gene3D" id="6.10.140.470">
    <property type="match status" value="1"/>
</dbReference>
<dbReference type="GO" id="GO:0005737">
    <property type="term" value="C:cytoplasm"/>
    <property type="evidence" value="ECO:0007669"/>
    <property type="project" value="UniProtKB-SubCell"/>
</dbReference>
<evidence type="ECO:0000259" key="22">
    <source>
        <dbReference type="PROSITE" id="PS51132"/>
    </source>
</evidence>
<dbReference type="InterPro" id="IPR027267">
    <property type="entry name" value="AH/BAR_dom_sf"/>
</dbReference>
<dbReference type="Pfam" id="PF25610">
    <property type="entry name" value="HR1_TOCA"/>
    <property type="match status" value="1"/>
</dbReference>
<evidence type="ECO:0000259" key="21">
    <source>
        <dbReference type="PROSITE" id="PS50002"/>
    </source>
</evidence>
<keyword evidence="7" id="KW-0964">Secreted</keyword>
<keyword evidence="4 16" id="KW-0728">SH3 domain</keyword>
<dbReference type="InterPro" id="IPR001060">
    <property type="entry name" value="FCH_dom"/>
</dbReference>
<evidence type="ECO:0000256" key="17">
    <source>
        <dbReference type="PROSITE-ProRule" id="PRU00446"/>
    </source>
</evidence>
<feature type="compositionally biased region" description="Basic and acidic residues" evidence="20">
    <location>
        <begin position="301"/>
        <end position="310"/>
    </location>
</feature>
<dbReference type="Pfam" id="PF12308">
    <property type="entry name" value="Noelin-1"/>
    <property type="match status" value="1"/>
</dbReference>
<evidence type="ECO:0000256" key="8">
    <source>
        <dbReference type="ARBA" id="ARBA00022583"/>
    </source>
</evidence>
<name>A0A6A4RQC0_SCOMX</name>
<keyword evidence="5" id="KW-1003">Cell membrane</keyword>
<keyword evidence="10" id="KW-0770">Synapse</keyword>
<keyword evidence="12" id="KW-0472">Membrane</keyword>
<dbReference type="Gene3D" id="1.20.1270.60">
    <property type="entry name" value="Arfaptin homology (AH) domain/BAR domain"/>
    <property type="match status" value="2"/>
</dbReference>
<dbReference type="InterPro" id="IPR011072">
    <property type="entry name" value="HR1_rho-bd"/>
</dbReference>
<dbReference type="SMART" id="SM00284">
    <property type="entry name" value="OLF"/>
    <property type="match status" value="1"/>
</dbReference>
<dbReference type="Proteomes" id="UP000438429">
    <property type="component" value="Unassembled WGS sequence"/>
</dbReference>
<dbReference type="InterPro" id="IPR003112">
    <property type="entry name" value="Olfac-like_dom"/>
</dbReference>
<dbReference type="Pfam" id="PF00611">
    <property type="entry name" value="FCH"/>
    <property type="match status" value="1"/>
</dbReference>
<evidence type="ECO:0000256" key="2">
    <source>
        <dbReference type="ARBA" id="ARBA00004496"/>
    </source>
</evidence>
<keyword evidence="14" id="KW-0325">Glycoprotein</keyword>
<dbReference type="GO" id="GO:0007165">
    <property type="term" value="P:signal transduction"/>
    <property type="evidence" value="ECO:0007669"/>
    <property type="project" value="InterPro"/>
</dbReference>
<dbReference type="PROSITE" id="PS50002">
    <property type="entry name" value="SH3"/>
    <property type="match status" value="1"/>
</dbReference>
<evidence type="ECO:0000256" key="7">
    <source>
        <dbReference type="ARBA" id="ARBA00022525"/>
    </source>
</evidence>
<evidence type="ECO:0000256" key="14">
    <source>
        <dbReference type="ARBA" id="ARBA00023180"/>
    </source>
</evidence>
<evidence type="ECO:0000256" key="1">
    <source>
        <dbReference type="ARBA" id="ARBA00004236"/>
    </source>
</evidence>
<evidence type="ECO:0000256" key="3">
    <source>
        <dbReference type="ARBA" id="ARBA00004613"/>
    </source>
</evidence>
<evidence type="ECO:0000256" key="16">
    <source>
        <dbReference type="PROSITE-ProRule" id="PRU00192"/>
    </source>
</evidence>
<evidence type="ECO:0000256" key="19">
    <source>
        <dbReference type="SAM" id="Coils"/>
    </source>
</evidence>
<dbReference type="InterPro" id="IPR031160">
    <property type="entry name" value="F_BAR_dom"/>
</dbReference>
<feature type="region of interest" description="Disordered" evidence="20">
    <location>
        <begin position="212"/>
        <end position="236"/>
    </location>
</feature>
<dbReference type="InterPro" id="IPR036028">
    <property type="entry name" value="SH3-like_dom_sf"/>
</dbReference>
<dbReference type="Pfam" id="PF00018">
    <property type="entry name" value="SH3_1"/>
    <property type="match status" value="1"/>
</dbReference>
<evidence type="ECO:0000256" key="20">
    <source>
        <dbReference type="SAM" id="MobiDB-lite"/>
    </source>
</evidence>
<dbReference type="PROSITE" id="PS51132">
    <property type="entry name" value="OLF"/>
    <property type="match status" value="1"/>
</dbReference>
<dbReference type="GO" id="GO:0005886">
    <property type="term" value="C:plasma membrane"/>
    <property type="evidence" value="ECO:0007669"/>
    <property type="project" value="UniProtKB-SubCell"/>
</dbReference>
<evidence type="ECO:0000256" key="11">
    <source>
        <dbReference type="ARBA" id="ARBA00023054"/>
    </source>
</evidence>
<evidence type="ECO:0000256" key="12">
    <source>
        <dbReference type="ARBA" id="ARBA00023136"/>
    </source>
</evidence>
<dbReference type="PANTHER" id="PTHR23192:SF34">
    <property type="entry name" value="NOELIN"/>
    <property type="match status" value="1"/>
</dbReference>
<evidence type="ECO:0000256" key="13">
    <source>
        <dbReference type="ARBA" id="ARBA00023157"/>
    </source>
</evidence>
<dbReference type="SUPFAM" id="SSF103657">
    <property type="entry name" value="BAR/IMD domain-like"/>
    <property type="match status" value="1"/>
</dbReference>
<comment type="caution">
    <text evidence="25">The sequence shown here is derived from an EMBL/GenBank/DDBJ whole genome shotgun (WGS) entry which is preliminary data.</text>
</comment>
<dbReference type="PROSITE" id="PS51860">
    <property type="entry name" value="REM_1"/>
    <property type="match status" value="1"/>
</dbReference>
<dbReference type="GO" id="GO:0006897">
    <property type="term" value="P:endocytosis"/>
    <property type="evidence" value="ECO:0007669"/>
    <property type="project" value="UniProtKB-KW"/>
</dbReference>
<dbReference type="SMART" id="SM00326">
    <property type="entry name" value="SH3"/>
    <property type="match status" value="1"/>
</dbReference>
<feature type="region of interest" description="Disordered" evidence="20">
    <location>
        <begin position="298"/>
        <end position="356"/>
    </location>
</feature>
<gene>
    <name evidence="25" type="ORF">F2P81_025115</name>
</gene>
<dbReference type="PANTHER" id="PTHR23192">
    <property type="entry name" value="OLFACTOMEDIN-RELATED"/>
    <property type="match status" value="1"/>
</dbReference>
<feature type="domain" description="F-BAR" evidence="23">
    <location>
        <begin position="1"/>
        <end position="215"/>
    </location>
</feature>
<dbReference type="GO" id="GO:0045202">
    <property type="term" value="C:synapse"/>
    <property type="evidence" value="ECO:0007669"/>
    <property type="project" value="UniProtKB-SubCell"/>
</dbReference>
<sequence length="862" mass="99813">MSCNWGTELWDQFDNLEKHTSWGIDFLERFTKFVKERAEIELSYAKQIRSDPPPHEPITCEQRDRCRPEHFQDGRRTQQHIESSWKQLESSKRRFERDCKEAERAQHVSDRIDLDNKTDGEKARQAAQHKHQAAEESRKDYVTSLTQFNQDQHQHYHTLVPVIYQRIQDMEERRIERICEALRSSAEAERKVLPVVTGCLDAMMDAAESVQPRMGSSPADCSHLPPEQRRKKLQTRINNINEEIQREREQRNALLKMRDVYEQTPHLGDVSSLDPRLDEVKQNLKRLEEELRTNQAWLSEADSRQSDHSSRRQSGGCGLNSQVTTPGCSSLKQLDDRSPASRESPDGSYTEDHNAELHFKSRSSEFDEDFDDEEPLPSIASCKSLYPFQGQNEGTLSMVEGELLSVVEEDKGDGWTRVRRNLEEEGYVPTSYIKVFLDSSAKVKHFRYHSLVLVLVQLNNTLDQFIISNIEPNKRLTHEIRVQNMSQSIEVLDQRTQRDVQFVEKMEIQLKGLENKFKQVENGHETNIARQFKSIKTKMEELRPLIPVLESYKADALLVRQFKEEVVNMTELLGALQEQMGGPDYQELHGRVTDLEERLRACMQRLACGKLTGISEPITIKTSGSRFGSWMTDPLAPAGDDRVWYMDGYHNNRFVREYQSMYDFMTTDNFTSHRLPHPWSGTGQVVYNGSIYFNKFQSHTIIKFDFSTSVISRSRQLDFAGYNNMYHYSWGGHSDIDLMVDEGGLWAVYATNQNAGNIVLSQLNPNTLQIIRSWTTNHPKRSAGEAFMICGTMYVTNGYSGGTKVYYAYSTNSSTYEYIDIPLTNKYSHLSMLDYNPRDRALYAWNNGHQVLYNVTLYHIIQ</sequence>
<evidence type="ECO:0000259" key="24">
    <source>
        <dbReference type="PROSITE" id="PS51860"/>
    </source>
</evidence>
<dbReference type="SUPFAM" id="SSF50044">
    <property type="entry name" value="SH3-domain"/>
    <property type="match status" value="1"/>
</dbReference>
<dbReference type="FunFam" id="2.30.30.40:FF:000017">
    <property type="entry name" value="Formin-binding protein 1-like isoform 1"/>
    <property type="match status" value="1"/>
</dbReference>
<keyword evidence="9" id="KW-0732">Signal</keyword>
<dbReference type="InterPro" id="IPR001452">
    <property type="entry name" value="SH3_domain"/>
</dbReference>
<organism evidence="25 26">
    <name type="scientific">Scophthalmus maximus</name>
    <name type="common">Turbot</name>
    <name type="synonym">Psetta maxima</name>
    <dbReference type="NCBI Taxonomy" id="52904"/>
    <lineage>
        <taxon>Eukaryota</taxon>
        <taxon>Metazoa</taxon>
        <taxon>Chordata</taxon>
        <taxon>Craniata</taxon>
        <taxon>Vertebrata</taxon>
        <taxon>Euteleostomi</taxon>
        <taxon>Actinopterygii</taxon>
        <taxon>Neopterygii</taxon>
        <taxon>Teleostei</taxon>
        <taxon>Neoteleostei</taxon>
        <taxon>Acanthomorphata</taxon>
        <taxon>Carangaria</taxon>
        <taxon>Pleuronectiformes</taxon>
        <taxon>Pleuronectoidei</taxon>
        <taxon>Scophthalmidae</taxon>
        <taxon>Scophthalmus</taxon>
    </lineage>
</organism>